<reference evidence="4 5" key="1">
    <citation type="submission" date="2020-10" db="EMBL/GenBank/DDBJ databases">
        <title>Genomic diversity and antimicrobial resistance of Haemophilus colonising the airways of young children with cystic fibrosis.</title>
        <authorList>
            <person name="Watts S.C."/>
            <person name="Judd L.M."/>
            <person name="Carzino R."/>
            <person name="Ranganathan S."/>
            <person name="Holt K.E."/>
        </authorList>
    </citation>
    <scope>NUCLEOTIDE SEQUENCE [LARGE SCALE GENOMIC DNA]</scope>
    <source>
        <strain evidence="4 5">M1C137_2</strain>
    </source>
</reference>
<dbReference type="Pfam" id="PF00533">
    <property type="entry name" value="BRCT"/>
    <property type="match status" value="1"/>
</dbReference>
<feature type="transmembrane region" description="Helical" evidence="2">
    <location>
        <begin position="27"/>
        <end position="46"/>
    </location>
</feature>
<keyword evidence="2" id="KW-1133">Transmembrane helix</keyword>
<evidence type="ECO:0000313" key="4">
    <source>
        <dbReference type="EMBL" id="QOR16619.1"/>
    </source>
</evidence>
<accession>A0A7M1NVX9</accession>
<proteinExistence type="predicted"/>
<sequence length="273" mass="30823">MLAGCLSLLVLLTISVAIGNYFGEYIGAAFFWGLIFLGWIVTKLEITKLEKKKEHLETRGKSSPSTPALKSKKVEFKQATSKPPISPPSPSITSSPYLLNSENSEKKRKSSKIIEFTYTNAQGETSEREVKVDYVDDIYIEGYCYSAQGTRTFRLDRIDGMIWQNNECFFVDEWLGKQGIRKKQSSLIKPTKQKSHKLEICFTGFKRDEKLKLELLAEKNGFKVRTAVSKNLDFLVCGVNAGPSKIAQALERGIPYFSEDEFMAMLETGEIPQ</sequence>
<dbReference type="SMART" id="SM00292">
    <property type="entry name" value="BRCT"/>
    <property type="match status" value="1"/>
</dbReference>
<dbReference type="InterPro" id="IPR001357">
    <property type="entry name" value="BRCT_dom"/>
</dbReference>
<dbReference type="AlphaFoldDB" id="A0A7M1NVX9"/>
<feature type="region of interest" description="Disordered" evidence="1">
    <location>
        <begin position="79"/>
        <end position="98"/>
    </location>
</feature>
<feature type="domain" description="BRCT" evidence="3">
    <location>
        <begin position="192"/>
        <end position="269"/>
    </location>
</feature>
<name>A0A7M1NVX9_HAEPA</name>
<evidence type="ECO:0000256" key="2">
    <source>
        <dbReference type="SAM" id="Phobius"/>
    </source>
</evidence>
<dbReference type="RefSeq" id="WP_197543113.1">
    <property type="nucleotide sequence ID" value="NZ_CP063120.1"/>
</dbReference>
<dbReference type="Pfam" id="PF13280">
    <property type="entry name" value="WYL"/>
    <property type="match status" value="1"/>
</dbReference>
<dbReference type="SUPFAM" id="SSF52113">
    <property type="entry name" value="BRCT domain"/>
    <property type="match status" value="1"/>
</dbReference>
<evidence type="ECO:0000256" key="1">
    <source>
        <dbReference type="SAM" id="MobiDB-lite"/>
    </source>
</evidence>
<dbReference type="InterPro" id="IPR036420">
    <property type="entry name" value="BRCT_dom_sf"/>
</dbReference>
<keyword evidence="2" id="KW-0812">Transmembrane</keyword>
<dbReference type="InterPro" id="IPR026881">
    <property type="entry name" value="WYL_dom"/>
</dbReference>
<dbReference type="CDD" id="cd17748">
    <property type="entry name" value="BRCT_DNA_ligase_like"/>
    <property type="match status" value="1"/>
</dbReference>
<dbReference type="Gene3D" id="3.40.50.10190">
    <property type="entry name" value="BRCT domain"/>
    <property type="match status" value="1"/>
</dbReference>
<gene>
    <name evidence="4" type="ORF">INP94_06940</name>
</gene>
<dbReference type="Proteomes" id="UP000595009">
    <property type="component" value="Chromosome"/>
</dbReference>
<dbReference type="EMBL" id="CP063120">
    <property type="protein sequence ID" value="QOR16619.1"/>
    <property type="molecule type" value="Genomic_DNA"/>
</dbReference>
<organism evidence="4 5">
    <name type="scientific">Haemophilus parainfluenzae</name>
    <dbReference type="NCBI Taxonomy" id="729"/>
    <lineage>
        <taxon>Bacteria</taxon>
        <taxon>Pseudomonadati</taxon>
        <taxon>Pseudomonadota</taxon>
        <taxon>Gammaproteobacteria</taxon>
        <taxon>Pasteurellales</taxon>
        <taxon>Pasteurellaceae</taxon>
        <taxon>Haemophilus</taxon>
    </lineage>
</organism>
<keyword evidence="2" id="KW-0472">Membrane</keyword>
<protein>
    <recommendedName>
        <fullName evidence="3">BRCT domain-containing protein</fullName>
    </recommendedName>
</protein>
<evidence type="ECO:0000259" key="3">
    <source>
        <dbReference type="SMART" id="SM00292"/>
    </source>
</evidence>
<evidence type="ECO:0000313" key="5">
    <source>
        <dbReference type="Proteomes" id="UP000595009"/>
    </source>
</evidence>